<dbReference type="InterPro" id="IPR006143">
    <property type="entry name" value="RND_pump_MFP"/>
</dbReference>
<keyword evidence="2" id="KW-0175">Coiled coil</keyword>
<dbReference type="SUPFAM" id="SSF111369">
    <property type="entry name" value="HlyD-like secretion proteins"/>
    <property type="match status" value="1"/>
</dbReference>
<dbReference type="Proteomes" id="UP000002207">
    <property type="component" value="Chromosome"/>
</dbReference>
<dbReference type="Gene3D" id="1.10.287.470">
    <property type="entry name" value="Helix hairpin bin"/>
    <property type="match status" value="1"/>
</dbReference>
<dbReference type="eggNOG" id="COG0845">
    <property type="taxonomic scope" value="Bacteria"/>
</dbReference>
<protein>
    <submittedName>
        <fullName evidence="5">Efflux transporter, RND family, MFP subunit</fullName>
    </submittedName>
</protein>
<dbReference type="EMBL" id="CP001472">
    <property type="protein sequence ID" value="ACO32357.1"/>
    <property type="molecule type" value="Genomic_DNA"/>
</dbReference>
<dbReference type="InterPro" id="IPR058625">
    <property type="entry name" value="MdtA-like_BSH"/>
</dbReference>
<dbReference type="NCBIfam" id="TIGR01730">
    <property type="entry name" value="RND_mfp"/>
    <property type="match status" value="1"/>
</dbReference>
<dbReference type="STRING" id="240015.ACP_1599"/>
<keyword evidence="6" id="KW-1185">Reference proteome</keyword>
<dbReference type="Gene3D" id="2.40.420.20">
    <property type="match status" value="1"/>
</dbReference>
<dbReference type="Pfam" id="PF25917">
    <property type="entry name" value="BSH_RND"/>
    <property type="match status" value="1"/>
</dbReference>
<dbReference type="PANTHER" id="PTHR30469:SF15">
    <property type="entry name" value="HLYD FAMILY OF SECRETION PROTEINS"/>
    <property type="match status" value="1"/>
</dbReference>
<name>C1F745_ACIC5</name>
<dbReference type="AlphaFoldDB" id="C1F745"/>
<evidence type="ECO:0000259" key="3">
    <source>
        <dbReference type="Pfam" id="PF25917"/>
    </source>
</evidence>
<accession>C1F745</accession>
<feature type="domain" description="Multidrug resistance protein MdtA-like barrel-sandwich hybrid" evidence="3">
    <location>
        <begin position="58"/>
        <end position="208"/>
    </location>
</feature>
<sequence length="395" mass="43165">MKRRRLVIFLVIVLLLGAGLAFIFRPASVPVETSVIAKGSLQETVEEEGKTRMHDHFTVAATVAGKLRRIHLDAGDAVKENQIIAWIDPAPIDPRQQAILQARLDAARASQKQAEALAARAAADQAQAQKDLDRARQLFQHGIISQEAQERAVTVDSVAAKQAHAADSALEAAKSQVEEARSALLEYHSGPSTLPTPIRAPIDGRVLRLFEKSERVVTPGMPLLEIGFTPRLEIVSDFLTRDAVRIQPEMHALITDWGGAEDIPARVRLVEPGGFTKVSALGVEEQRVNVVCDPIGPTHGLEDAYHVNVQVIVWQGSNVLKVPASAIFRFQKEWAVFLVKNGKAHRTIVQIGHRGSTFWEVTAGLRLGDRVVVHPGADIEDGVRVKESRAAQEAH</sequence>
<evidence type="ECO:0000259" key="4">
    <source>
        <dbReference type="Pfam" id="PF25989"/>
    </source>
</evidence>
<evidence type="ECO:0000313" key="5">
    <source>
        <dbReference type="EMBL" id="ACO32357.1"/>
    </source>
</evidence>
<dbReference type="InterPro" id="IPR058637">
    <property type="entry name" value="YknX-like_C"/>
</dbReference>
<dbReference type="PANTHER" id="PTHR30469">
    <property type="entry name" value="MULTIDRUG RESISTANCE PROTEIN MDTA"/>
    <property type="match status" value="1"/>
</dbReference>
<dbReference type="InParanoid" id="C1F745"/>
<feature type="domain" description="YknX-like C-terminal permuted SH3-like" evidence="4">
    <location>
        <begin position="319"/>
        <end position="386"/>
    </location>
</feature>
<dbReference type="HOGENOM" id="CLU_018816_14_5_0"/>
<proteinExistence type="inferred from homology"/>
<dbReference type="RefSeq" id="WP_015896725.1">
    <property type="nucleotide sequence ID" value="NC_012483.1"/>
</dbReference>
<dbReference type="GO" id="GO:1990281">
    <property type="term" value="C:efflux pump complex"/>
    <property type="evidence" value="ECO:0007669"/>
    <property type="project" value="TreeGrafter"/>
</dbReference>
<dbReference type="Pfam" id="PF25989">
    <property type="entry name" value="YknX_C"/>
    <property type="match status" value="1"/>
</dbReference>
<dbReference type="KEGG" id="aca:ACP_1599"/>
<dbReference type="Gene3D" id="2.40.50.100">
    <property type="match status" value="1"/>
</dbReference>
<evidence type="ECO:0000313" key="6">
    <source>
        <dbReference type="Proteomes" id="UP000002207"/>
    </source>
</evidence>
<dbReference type="GO" id="GO:0015562">
    <property type="term" value="F:efflux transmembrane transporter activity"/>
    <property type="evidence" value="ECO:0007669"/>
    <property type="project" value="TreeGrafter"/>
</dbReference>
<evidence type="ECO:0000256" key="1">
    <source>
        <dbReference type="ARBA" id="ARBA00009477"/>
    </source>
</evidence>
<organism evidence="5 6">
    <name type="scientific">Acidobacterium capsulatum (strain ATCC 51196 / DSM 11244 / BCRC 80197 / JCM 7670 / NBRC 15755 / NCIMB 13165 / 161)</name>
    <dbReference type="NCBI Taxonomy" id="240015"/>
    <lineage>
        <taxon>Bacteria</taxon>
        <taxon>Pseudomonadati</taxon>
        <taxon>Acidobacteriota</taxon>
        <taxon>Terriglobia</taxon>
        <taxon>Terriglobales</taxon>
        <taxon>Acidobacteriaceae</taxon>
        <taxon>Acidobacterium</taxon>
    </lineage>
</organism>
<comment type="similarity">
    <text evidence="1">Belongs to the membrane fusion protein (MFP) (TC 8.A.1) family.</text>
</comment>
<reference evidence="5 6" key="1">
    <citation type="journal article" date="2009" name="Appl. Environ. Microbiol.">
        <title>Three genomes from the phylum Acidobacteria provide insight into the lifestyles of these microorganisms in soils.</title>
        <authorList>
            <person name="Ward N.L."/>
            <person name="Challacombe J.F."/>
            <person name="Janssen P.H."/>
            <person name="Henrissat B."/>
            <person name="Coutinho P.M."/>
            <person name="Wu M."/>
            <person name="Xie G."/>
            <person name="Haft D.H."/>
            <person name="Sait M."/>
            <person name="Badger J."/>
            <person name="Barabote R.D."/>
            <person name="Bradley B."/>
            <person name="Brettin T.S."/>
            <person name="Brinkac L.M."/>
            <person name="Bruce D."/>
            <person name="Creasy T."/>
            <person name="Daugherty S.C."/>
            <person name="Davidsen T.M."/>
            <person name="DeBoy R.T."/>
            <person name="Detter J.C."/>
            <person name="Dodson R.J."/>
            <person name="Durkin A.S."/>
            <person name="Ganapathy A."/>
            <person name="Gwinn-Giglio M."/>
            <person name="Han C.S."/>
            <person name="Khouri H."/>
            <person name="Kiss H."/>
            <person name="Kothari S.P."/>
            <person name="Madupu R."/>
            <person name="Nelson K.E."/>
            <person name="Nelson W.C."/>
            <person name="Paulsen I."/>
            <person name="Penn K."/>
            <person name="Ren Q."/>
            <person name="Rosovitz M.J."/>
            <person name="Selengut J.D."/>
            <person name="Shrivastava S."/>
            <person name="Sullivan S.A."/>
            <person name="Tapia R."/>
            <person name="Thompson L.S."/>
            <person name="Watkins K.L."/>
            <person name="Yang Q."/>
            <person name="Yu C."/>
            <person name="Zafar N."/>
            <person name="Zhou L."/>
            <person name="Kuske C.R."/>
        </authorList>
    </citation>
    <scope>NUCLEOTIDE SEQUENCE [LARGE SCALE GENOMIC DNA]</scope>
    <source>
        <strain evidence="6">ATCC 51196 / DSM 11244 / BCRC 80197 / JCM 7670 / NBRC 15755 / NCIMB 13165 / 161</strain>
    </source>
</reference>
<feature type="coiled-coil region" evidence="2">
    <location>
        <begin position="109"/>
        <end position="138"/>
    </location>
</feature>
<evidence type="ECO:0000256" key="2">
    <source>
        <dbReference type="SAM" id="Coils"/>
    </source>
</evidence>
<dbReference type="OrthoDB" id="9791520at2"/>
<gene>
    <name evidence="5" type="ordered locus">ACP_1599</name>
</gene>